<dbReference type="RefSeq" id="WP_348711667.1">
    <property type="nucleotide sequence ID" value="NZ_CAXIXY010000004.1"/>
</dbReference>
<name>A0ABP1EL19_9FLAO</name>
<gene>
    <name evidence="1" type="ORF">T190607A01A_20247</name>
</gene>
<dbReference type="EMBL" id="CAXIXY010000004">
    <property type="protein sequence ID" value="CAL2084103.1"/>
    <property type="molecule type" value="Genomic_DNA"/>
</dbReference>
<proteinExistence type="predicted"/>
<organism evidence="1 2">
    <name type="scientific">Tenacibaculum platacis</name>
    <dbReference type="NCBI Taxonomy" id="3137852"/>
    <lineage>
        <taxon>Bacteria</taxon>
        <taxon>Pseudomonadati</taxon>
        <taxon>Bacteroidota</taxon>
        <taxon>Flavobacteriia</taxon>
        <taxon>Flavobacteriales</taxon>
        <taxon>Flavobacteriaceae</taxon>
        <taxon>Tenacibaculum</taxon>
    </lineage>
</organism>
<comment type="caution">
    <text evidence="1">The sequence shown here is derived from an EMBL/GenBank/DDBJ whole genome shotgun (WGS) entry which is preliminary data.</text>
</comment>
<reference evidence="1 2" key="1">
    <citation type="submission" date="2024-05" db="EMBL/GenBank/DDBJ databases">
        <authorList>
            <person name="Duchaud E."/>
        </authorList>
    </citation>
    <scope>NUCLEOTIDE SEQUENCE [LARGE SCALE GENOMIC DNA]</scope>
    <source>
        <strain evidence="1">Ena-SAMPLE-TAB-13-05-2024-13:56:06:370-140302</strain>
    </source>
</reference>
<evidence type="ECO:0000313" key="1">
    <source>
        <dbReference type="EMBL" id="CAL2084103.1"/>
    </source>
</evidence>
<accession>A0ABP1EL19</accession>
<keyword evidence="2" id="KW-1185">Reference proteome</keyword>
<dbReference type="Proteomes" id="UP001497416">
    <property type="component" value="Unassembled WGS sequence"/>
</dbReference>
<protein>
    <recommendedName>
        <fullName evidence="3">Fasciclin domain-containing protein</fullName>
    </recommendedName>
</protein>
<evidence type="ECO:0008006" key="3">
    <source>
        <dbReference type="Google" id="ProtNLM"/>
    </source>
</evidence>
<dbReference type="PROSITE" id="PS51257">
    <property type="entry name" value="PROKAR_LIPOPROTEIN"/>
    <property type="match status" value="1"/>
</dbReference>
<evidence type="ECO:0000313" key="2">
    <source>
        <dbReference type="Proteomes" id="UP001497416"/>
    </source>
</evidence>
<sequence length="264" mass="29659">MNLKKPLLILLFIALSCNNETELIEPENNFNSKQESVTRGLVQPTSQVHDNFEKTLQWVSFISTRVIINNPMMRMEMYSILQGRSAVSIQELLGPNVNSNFKTKFIQELENYSGSSSSNQAVNNTLPGIQTPPRPIKTCEDNSQICSSPYPGDQIFNTFWNEILVDHCIELYFPKGFSPLISTVDNNSITSTAHPLNTNNFNNGFKHNTIITDDTDIDGVTAISTVNASYLNTPRDFVIVARPLRTGSNCTYAEYNMNFLSFLP</sequence>